<evidence type="ECO:0008006" key="4">
    <source>
        <dbReference type="Google" id="ProtNLM"/>
    </source>
</evidence>
<comment type="caution">
    <text evidence="2">The sequence shown here is derived from an EMBL/GenBank/DDBJ whole genome shotgun (WGS) entry which is preliminary data.</text>
</comment>
<organism evidence="2 3">
    <name type="scientific">Victivallis lenta</name>
    <dbReference type="NCBI Taxonomy" id="2606640"/>
    <lineage>
        <taxon>Bacteria</taxon>
        <taxon>Pseudomonadati</taxon>
        <taxon>Lentisphaerota</taxon>
        <taxon>Lentisphaeria</taxon>
        <taxon>Victivallales</taxon>
        <taxon>Victivallaceae</taxon>
        <taxon>Victivallis</taxon>
    </lineage>
</organism>
<dbReference type="Proteomes" id="UP000435649">
    <property type="component" value="Unassembled WGS sequence"/>
</dbReference>
<dbReference type="InterPro" id="IPR017853">
    <property type="entry name" value="GH"/>
</dbReference>
<dbReference type="EMBL" id="VUNS01000002">
    <property type="protein sequence ID" value="MST96140.1"/>
    <property type="molecule type" value="Genomic_DNA"/>
</dbReference>
<feature type="signal peptide" evidence="1">
    <location>
        <begin position="1"/>
        <end position="20"/>
    </location>
</feature>
<name>A0A844FXX8_9BACT</name>
<gene>
    <name evidence="2" type="ORF">FYJ85_03655</name>
</gene>
<evidence type="ECO:0000313" key="3">
    <source>
        <dbReference type="Proteomes" id="UP000435649"/>
    </source>
</evidence>
<proteinExistence type="predicted"/>
<keyword evidence="1" id="KW-0732">Signal</keyword>
<dbReference type="RefSeq" id="WP_154417025.1">
    <property type="nucleotide sequence ID" value="NZ_VUNS01000002.1"/>
</dbReference>
<accession>A0A844FXX8</accession>
<feature type="chain" id="PRO_5032353389" description="Endo-alpha-N-acetylgalactosaminidase-like protein" evidence="1">
    <location>
        <begin position="21"/>
        <end position="672"/>
    </location>
</feature>
<dbReference type="Pfam" id="PF18952">
    <property type="entry name" value="DUF5696"/>
    <property type="match status" value="1"/>
</dbReference>
<dbReference type="InterPro" id="IPR043751">
    <property type="entry name" value="DUF5696"/>
</dbReference>
<dbReference type="Gene3D" id="3.20.20.80">
    <property type="entry name" value="Glycosidases"/>
    <property type="match status" value="1"/>
</dbReference>
<keyword evidence="3" id="KW-1185">Reference proteome</keyword>
<evidence type="ECO:0000256" key="1">
    <source>
        <dbReference type="SAM" id="SignalP"/>
    </source>
</evidence>
<sequence>MKFASALCGAVLLAAPVLPAGTVPAGLLNSVTTPKEINADHFISSERNGDVFTLKSPSTELSVDAAGLGITVSRDGAEWSILPPEPFTVRLPDGTEKTVDCSAARSRRAEIQQFAGIRGVRITLSEFVADATPLDLTVRLFAGIDWPTGDVVFELRPDETKTALRRASWPGSIDGGKAEEAVIPHKQGLRIPRDWPKALDAPYGDADKFAFAYSHTLYMPWWGFSKNGKSAMMVLETPNDGGCYFRHTPESGTRITPKWVHSLGRMSYTRRARLKLLDGNYVQMAKAYRAAAIENGTFRSLKEKIAQTPSVAKLIGSPIVHTTALFTDMNRGTDWMITYAEHLKRLARLKSMGLEKLYVHLDGIGYRGYDNLEPDQLPVGAKPGGPAGLKSMIDYCHEQGWLFAYHQQYRDMYLDSPSCDRELLVRREDGTNHFETTWAGGRNGVLCSWLALDYVRRNNTFLADTGLAPDGCYLDVFAIVYGDECYHPEHRMNRTDCYEARRKCFDYIRDRFGIVSSEEPVDWAVRSLHLVHHAMWGVDGERNTFAQPVPLFNLVYHDALVTPFETGRKRGSYYYAKSEIPFLHALISAGMPYLDEEASAEDMEAAKIVAELHGRVGLLEMTNHEMLSPDGRRQRAAYGDGTVVTVDQETGDWEIAYPDKTVRGNAVNWKTN</sequence>
<protein>
    <recommendedName>
        <fullName evidence="4">Endo-alpha-N-acetylgalactosaminidase-like protein</fullName>
    </recommendedName>
</protein>
<dbReference type="SUPFAM" id="SSF51445">
    <property type="entry name" value="(Trans)glycosidases"/>
    <property type="match status" value="1"/>
</dbReference>
<evidence type="ECO:0000313" key="2">
    <source>
        <dbReference type="EMBL" id="MST96140.1"/>
    </source>
</evidence>
<reference evidence="2 3" key="1">
    <citation type="submission" date="2019-08" db="EMBL/GenBank/DDBJ databases">
        <title>In-depth cultivation of the pig gut microbiome towards novel bacterial diversity and tailored functional studies.</title>
        <authorList>
            <person name="Wylensek D."/>
            <person name="Hitch T.C.A."/>
            <person name="Clavel T."/>
        </authorList>
    </citation>
    <scope>NUCLEOTIDE SEQUENCE [LARGE SCALE GENOMIC DNA]</scope>
    <source>
        <strain evidence="2 3">BBE-744-WT-12</strain>
    </source>
</reference>
<dbReference type="AlphaFoldDB" id="A0A844FXX8"/>